<dbReference type="PROSITE" id="PS51585">
    <property type="entry name" value="SAM_MT_TPMT"/>
    <property type="match status" value="1"/>
</dbReference>
<proteinExistence type="predicted"/>
<reference evidence="4" key="3">
    <citation type="submission" date="2025-08" db="UniProtKB">
        <authorList>
            <consortium name="Ensembl"/>
        </authorList>
    </citation>
    <scope>IDENTIFICATION</scope>
</reference>
<dbReference type="Gene3D" id="3.40.50.150">
    <property type="entry name" value="Vaccinia Virus protein VP39"/>
    <property type="match status" value="1"/>
</dbReference>
<accession>H2XZF5</accession>
<sequence>SGSRVFLTFCGKSLDLKWLADEGFDVVGNDCSDFALKSFLEEQGLEYDTSKSGGFTIYKAKNTKLALYAGNFFELTGEKTEGKFDAVWDTGSFQSVGVTDRATYARAVSGLMKQGCKYLLSVTQFKELRTWTGPPYEITEEILDEIFGENMKWEFVDQAPWGDYMEKIYLLQKNDI</sequence>
<dbReference type="OMA" id="CKLLESH"/>
<keyword evidence="1" id="KW-0489">Methyltransferase</keyword>
<dbReference type="SUPFAM" id="SSF53335">
    <property type="entry name" value="S-adenosyl-L-methionine-dependent methyltransferases"/>
    <property type="match status" value="1"/>
</dbReference>
<dbReference type="InterPro" id="IPR029063">
    <property type="entry name" value="SAM-dependent_MTases_sf"/>
</dbReference>
<dbReference type="PANTHER" id="PTHR10259:SF11">
    <property type="entry name" value="THIOPURINE S-METHYLTRANSFERASE"/>
    <property type="match status" value="1"/>
</dbReference>
<keyword evidence="3" id="KW-0949">S-adenosyl-L-methionine</keyword>
<evidence type="ECO:0000256" key="3">
    <source>
        <dbReference type="ARBA" id="ARBA00022691"/>
    </source>
</evidence>
<keyword evidence="5" id="KW-1185">Reference proteome</keyword>
<evidence type="ECO:0000313" key="5">
    <source>
        <dbReference type="Proteomes" id="UP000008144"/>
    </source>
</evidence>
<dbReference type="GO" id="GO:0008119">
    <property type="term" value="F:thiopurine S-methyltransferase activity"/>
    <property type="evidence" value="ECO:0000318"/>
    <property type="project" value="GO_Central"/>
</dbReference>
<protein>
    <recommendedName>
        <fullName evidence="6">Thiopurine S-methyltransferase</fullName>
    </recommendedName>
</protein>
<dbReference type="InterPro" id="IPR008854">
    <property type="entry name" value="TPMT"/>
</dbReference>
<dbReference type="Pfam" id="PF05724">
    <property type="entry name" value="TPMT"/>
    <property type="match status" value="1"/>
</dbReference>
<dbReference type="STRING" id="7719.ENSCINP00000035039"/>
<dbReference type="InParanoid" id="H2XZF5"/>
<dbReference type="GO" id="GO:0032259">
    <property type="term" value="P:methylation"/>
    <property type="evidence" value="ECO:0007669"/>
    <property type="project" value="UniProtKB-KW"/>
</dbReference>
<name>H2XZF5_CIOIN</name>
<dbReference type="AlphaFoldDB" id="H2XZF5"/>
<organism evidence="4 5">
    <name type="scientific">Ciona intestinalis</name>
    <name type="common">Transparent sea squirt</name>
    <name type="synonym">Ascidia intestinalis</name>
    <dbReference type="NCBI Taxonomy" id="7719"/>
    <lineage>
        <taxon>Eukaryota</taxon>
        <taxon>Metazoa</taxon>
        <taxon>Chordata</taxon>
        <taxon>Tunicata</taxon>
        <taxon>Ascidiacea</taxon>
        <taxon>Phlebobranchia</taxon>
        <taxon>Cionidae</taxon>
        <taxon>Ciona</taxon>
    </lineage>
</organism>
<evidence type="ECO:0000313" key="4">
    <source>
        <dbReference type="Ensembl" id="ENSCINP00000035039.1"/>
    </source>
</evidence>
<evidence type="ECO:0008006" key="6">
    <source>
        <dbReference type="Google" id="ProtNLM"/>
    </source>
</evidence>
<reference evidence="4" key="2">
    <citation type="journal article" date="2008" name="Genome Biol.">
        <title>Improved genome assembly and evidence-based global gene model set for the chordate Ciona intestinalis: new insight into intron and operon populations.</title>
        <authorList>
            <person name="Satou Y."/>
            <person name="Mineta K."/>
            <person name="Ogasawara M."/>
            <person name="Sasakura Y."/>
            <person name="Shoguchi E."/>
            <person name="Ueno K."/>
            <person name="Yamada L."/>
            <person name="Matsumoto J."/>
            <person name="Wasserscheid J."/>
            <person name="Dewar K."/>
            <person name="Wiley G.B."/>
            <person name="Macmil S.L."/>
            <person name="Roe B.A."/>
            <person name="Zeller R.W."/>
            <person name="Hastings K.E."/>
            <person name="Lemaire P."/>
            <person name="Lindquist E."/>
            <person name="Endo T."/>
            <person name="Hotta K."/>
            <person name="Inaba K."/>
        </authorList>
    </citation>
    <scope>NUCLEOTIDE SEQUENCE [LARGE SCALE GENOMIC DNA]</scope>
    <source>
        <strain evidence="4">wild type</strain>
    </source>
</reference>
<keyword evidence="2" id="KW-0808">Transferase</keyword>
<dbReference type="Ensembl" id="ENSCINT00000030248.1">
    <property type="protein sequence ID" value="ENSCINP00000035039.1"/>
    <property type="gene ID" value="ENSCING00000020500.1"/>
</dbReference>
<reference evidence="4" key="4">
    <citation type="submission" date="2025-09" db="UniProtKB">
        <authorList>
            <consortium name="Ensembl"/>
        </authorList>
    </citation>
    <scope>IDENTIFICATION</scope>
</reference>
<evidence type="ECO:0000256" key="1">
    <source>
        <dbReference type="ARBA" id="ARBA00022603"/>
    </source>
</evidence>
<evidence type="ECO:0000256" key="2">
    <source>
        <dbReference type="ARBA" id="ARBA00022679"/>
    </source>
</evidence>
<dbReference type="EMBL" id="EAAA01001166">
    <property type="status" value="NOT_ANNOTATED_CDS"/>
    <property type="molecule type" value="Genomic_DNA"/>
</dbReference>
<dbReference type="Proteomes" id="UP000008144">
    <property type="component" value="Chromosome 14"/>
</dbReference>
<dbReference type="GeneTree" id="ENSGT00390000016823"/>
<reference evidence="5" key="1">
    <citation type="journal article" date="2002" name="Science">
        <title>The draft genome of Ciona intestinalis: insights into chordate and vertebrate origins.</title>
        <authorList>
            <person name="Dehal P."/>
            <person name="Satou Y."/>
            <person name="Campbell R.K."/>
            <person name="Chapman J."/>
            <person name="Degnan B."/>
            <person name="De Tomaso A."/>
            <person name="Davidson B."/>
            <person name="Di Gregorio A."/>
            <person name="Gelpke M."/>
            <person name="Goodstein D.M."/>
            <person name="Harafuji N."/>
            <person name="Hastings K.E."/>
            <person name="Ho I."/>
            <person name="Hotta K."/>
            <person name="Huang W."/>
            <person name="Kawashima T."/>
            <person name="Lemaire P."/>
            <person name="Martinez D."/>
            <person name="Meinertzhagen I.A."/>
            <person name="Necula S."/>
            <person name="Nonaka M."/>
            <person name="Putnam N."/>
            <person name="Rash S."/>
            <person name="Saiga H."/>
            <person name="Satake M."/>
            <person name="Terry A."/>
            <person name="Yamada L."/>
            <person name="Wang H.G."/>
            <person name="Awazu S."/>
            <person name="Azumi K."/>
            <person name="Boore J."/>
            <person name="Branno M."/>
            <person name="Chin-Bow S."/>
            <person name="DeSantis R."/>
            <person name="Doyle S."/>
            <person name="Francino P."/>
            <person name="Keys D.N."/>
            <person name="Haga S."/>
            <person name="Hayashi H."/>
            <person name="Hino K."/>
            <person name="Imai K.S."/>
            <person name="Inaba K."/>
            <person name="Kano S."/>
            <person name="Kobayashi K."/>
            <person name="Kobayashi M."/>
            <person name="Lee B.I."/>
            <person name="Makabe K.W."/>
            <person name="Manohar C."/>
            <person name="Matassi G."/>
            <person name="Medina M."/>
            <person name="Mochizuki Y."/>
            <person name="Mount S."/>
            <person name="Morishita T."/>
            <person name="Miura S."/>
            <person name="Nakayama A."/>
            <person name="Nishizaka S."/>
            <person name="Nomoto H."/>
            <person name="Ohta F."/>
            <person name="Oishi K."/>
            <person name="Rigoutsos I."/>
            <person name="Sano M."/>
            <person name="Sasaki A."/>
            <person name="Sasakura Y."/>
            <person name="Shoguchi E."/>
            <person name="Shin-i T."/>
            <person name="Spagnuolo A."/>
            <person name="Stainier D."/>
            <person name="Suzuki M.M."/>
            <person name="Tassy O."/>
            <person name="Takatori N."/>
            <person name="Tokuoka M."/>
            <person name="Yagi K."/>
            <person name="Yoshizaki F."/>
            <person name="Wada S."/>
            <person name="Zhang C."/>
            <person name="Hyatt P.D."/>
            <person name="Larimer F."/>
            <person name="Detter C."/>
            <person name="Doggett N."/>
            <person name="Glavina T."/>
            <person name="Hawkins T."/>
            <person name="Richardson P."/>
            <person name="Lucas S."/>
            <person name="Kohara Y."/>
            <person name="Levine M."/>
            <person name="Satoh N."/>
            <person name="Rokhsar D.S."/>
        </authorList>
    </citation>
    <scope>NUCLEOTIDE SEQUENCE [LARGE SCALE GENOMIC DNA]</scope>
</reference>
<dbReference type="PANTHER" id="PTHR10259">
    <property type="entry name" value="THIOPURINE S-METHYLTRANSFERASE"/>
    <property type="match status" value="1"/>
</dbReference>